<dbReference type="SUPFAM" id="SSF47862">
    <property type="entry name" value="Saposin"/>
    <property type="match status" value="2"/>
</dbReference>
<gene>
    <name evidence="10" type="ORF">U9M48_034822</name>
</gene>
<evidence type="ECO:0000259" key="9">
    <source>
        <dbReference type="PROSITE" id="PS50015"/>
    </source>
</evidence>
<evidence type="ECO:0000313" key="10">
    <source>
        <dbReference type="EMBL" id="WVZ88286.1"/>
    </source>
</evidence>
<evidence type="ECO:0000256" key="6">
    <source>
        <dbReference type="ARBA" id="ARBA00023274"/>
    </source>
</evidence>
<name>A0AAQ3X8A4_PASNO</name>
<keyword evidence="4" id="KW-0865">Zymogen</keyword>
<keyword evidence="2" id="KW-0378">Hydrolase</keyword>
<evidence type="ECO:0000256" key="1">
    <source>
        <dbReference type="ARBA" id="ARBA00005824"/>
    </source>
</evidence>
<keyword evidence="2" id="KW-0645">Protease</keyword>
<dbReference type="Gene3D" id="1.10.225.10">
    <property type="entry name" value="Saposin-like"/>
    <property type="match status" value="2"/>
</dbReference>
<dbReference type="InterPro" id="IPR008138">
    <property type="entry name" value="SapB_2"/>
</dbReference>
<dbReference type="Gene3D" id="3.30.1330.30">
    <property type="match status" value="1"/>
</dbReference>
<keyword evidence="6 7" id="KW-0687">Ribonucleoprotein</keyword>
<keyword evidence="8" id="KW-0732">Signal</keyword>
<evidence type="ECO:0000256" key="5">
    <source>
        <dbReference type="ARBA" id="ARBA00023157"/>
    </source>
</evidence>
<dbReference type="GO" id="GO:0006629">
    <property type="term" value="P:lipid metabolic process"/>
    <property type="evidence" value="ECO:0007669"/>
    <property type="project" value="InterPro"/>
</dbReference>
<evidence type="ECO:0000256" key="8">
    <source>
        <dbReference type="SAM" id="SignalP"/>
    </source>
</evidence>
<keyword evidence="5" id="KW-1015">Disulfide bond</keyword>
<dbReference type="EMBL" id="CP144752">
    <property type="protein sequence ID" value="WVZ88286.1"/>
    <property type="molecule type" value="Genomic_DNA"/>
</dbReference>
<dbReference type="Proteomes" id="UP001341281">
    <property type="component" value="Chromosome 08"/>
</dbReference>
<keyword evidence="11" id="KW-1185">Reference proteome</keyword>
<keyword evidence="3 7" id="KW-0689">Ribosomal protein</keyword>
<dbReference type="FunFam" id="3.30.1330.30:FF:000013">
    <property type="entry name" value="40S ribosomal protein S12"/>
    <property type="match status" value="1"/>
</dbReference>
<dbReference type="InterPro" id="IPR004038">
    <property type="entry name" value="Ribosomal_eL8/eL30/eS12/Gad45"/>
</dbReference>
<sequence length="369" mass="41109">MAVETKASLFLVLLVLLVAWVPAQAAYDEQISSTKIPVQLKRSNPLCSVCENFTNEAVSYLSEKQTQDKVMEFLHEACSQSFAFEQKCVELMDSYATHMFAKIAEIKPEEFCKQYGLCRDVALFSGVRSESTCVFCHHLLDEIMSKLKDPDAEFEIIQILIKECNKIEGHVQQCKRLVLQYIPLILVNGEKFLEKNDVCAIVQACPASQKKTFGHWRDGTADVAVFYLHRRDQETPVVPEAPTPVLGEPMDLMTALQLVMKKSSAHDGLVKGLREAAKAIEKHAAQLCVLAEDCDQPDYVKLVKALCAEHNVHLVTVPAAKTLGEWAGLCKIDSEGKARKVVGCSCVVVKDYGEESEGLNIVQEYVKSH</sequence>
<dbReference type="InterPro" id="IPR047860">
    <property type="entry name" value="Ribosomal_eS12_CS"/>
</dbReference>
<proteinExistence type="inferred from homology"/>
<evidence type="ECO:0000256" key="4">
    <source>
        <dbReference type="ARBA" id="ARBA00023145"/>
    </source>
</evidence>
<dbReference type="GO" id="GO:0003735">
    <property type="term" value="F:structural constituent of ribosome"/>
    <property type="evidence" value="ECO:0007669"/>
    <property type="project" value="InterPro"/>
</dbReference>
<dbReference type="GO" id="GO:0005840">
    <property type="term" value="C:ribosome"/>
    <property type="evidence" value="ECO:0007669"/>
    <property type="project" value="UniProtKB-KW"/>
</dbReference>
<dbReference type="PRINTS" id="PR00972">
    <property type="entry name" value="RIBSOMALS12E"/>
</dbReference>
<reference evidence="10 11" key="1">
    <citation type="submission" date="2024-02" db="EMBL/GenBank/DDBJ databases">
        <title>High-quality chromosome-scale genome assembly of Pensacola bahiagrass (Paspalum notatum Flugge var. saurae).</title>
        <authorList>
            <person name="Vega J.M."/>
            <person name="Podio M."/>
            <person name="Orjuela J."/>
            <person name="Siena L.A."/>
            <person name="Pessino S.C."/>
            <person name="Combes M.C."/>
            <person name="Mariac C."/>
            <person name="Albertini E."/>
            <person name="Pupilli F."/>
            <person name="Ortiz J.P.A."/>
            <person name="Leblanc O."/>
        </authorList>
    </citation>
    <scope>NUCLEOTIDE SEQUENCE [LARGE SCALE GENOMIC DNA]</scope>
    <source>
        <strain evidence="10">R1</strain>
        <tissue evidence="10">Leaf</tissue>
    </source>
</reference>
<dbReference type="InterPro" id="IPR011001">
    <property type="entry name" value="Saposin-like"/>
</dbReference>
<protein>
    <recommendedName>
        <fullName evidence="7">40S ribosomal protein S12</fullName>
    </recommendedName>
</protein>
<feature type="domain" description="Saposin B-type" evidence="9">
    <location>
        <begin position="129"/>
        <end position="209"/>
    </location>
</feature>
<dbReference type="GO" id="GO:1990904">
    <property type="term" value="C:ribonucleoprotein complex"/>
    <property type="evidence" value="ECO:0007669"/>
    <property type="project" value="UniProtKB-KW"/>
</dbReference>
<feature type="chain" id="PRO_5042889004" description="40S ribosomal protein S12" evidence="8">
    <location>
        <begin position="26"/>
        <end position="369"/>
    </location>
</feature>
<evidence type="ECO:0000313" key="11">
    <source>
        <dbReference type="Proteomes" id="UP001341281"/>
    </source>
</evidence>
<dbReference type="SMART" id="SM00741">
    <property type="entry name" value="SapB"/>
    <property type="match status" value="2"/>
</dbReference>
<dbReference type="AlphaFoldDB" id="A0AAQ3X8A4"/>
<dbReference type="SUPFAM" id="SSF55315">
    <property type="entry name" value="L30e-like"/>
    <property type="match status" value="1"/>
</dbReference>
<evidence type="ECO:0000256" key="3">
    <source>
        <dbReference type="ARBA" id="ARBA00022980"/>
    </source>
</evidence>
<keyword evidence="2" id="KW-0064">Aspartyl protease</keyword>
<dbReference type="InterPro" id="IPR008139">
    <property type="entry name" value="SaposinB_dom"/>
</dbReference>
<dbReference type="InterPro" id="IPR000530">
    <property type="entry name" value="Ribosomal_eS12"/>
</dbReference>
<dbReference type="PROSITE" id="PS01189">
    <property type="entry name" value="RIBOSOMAL_S12E"/>
    <property type="match status" value="1"/>
</dbReference>
<dbReference type="PANTHER" id="PTHR11843">
    <property type="entry name" value="40S RIBOSOMAL PROTEIN S12"/>
    <property type="match status" value="1"/>
</dbReference>
<comment type="similarity">
    <text evidence="1 7">Belongs to the eukaryotic ribosomal protein eS12 family.</text>
</comment>
<dbReference type="Pfam" id="PF05184">
    <property type="entry name" value="SapB_1"/>
    <property type="match status" value="2"/>
</dbReference>
<evidence type="ECO:0000256" key="2">
    <source>
        <dbReference type="ARBA" id="ARBA00022750"/>
    </source>
</evidence>
<feature type="domain" description="Saposin B-type" evidence="9">
    <location>
        <begin position="43"/>
        <end position="122"/>
    </location>
</feature>
<dbReference type="InterPro" id="IPR029064">
    <property type="entry name" value="Ribosomal_eL30-like_sf"/>
</dbReference>
<organism evidence="10 11">
    <name type="scientific">Paspalum notatum var. saurae</name>
    <dbReference type="NCBI Taxonomy" id="547442"/>
    <lineage>
        <taxon>Eukaryota</taxon>
        <taxon>Viridiplantae</taxon>
        <taxon>Streptophyta</taxon>
        <taxon>Embryophyta</taxon>
        <taxon>Tracheophyta</taxon>
        <taxon>Spermatophyta</taxon>
        <taxon>Magnoliopsida</taxon>
        <taxon>Liliopsida</taxon>
        <taxon>Poales</taxon>
        <taxon>Poaceae</taxon>
        <taxon>PACMAD clade</taxon>
        <taxon>Panicoideae</taxon>
        <taxon>Andropogonodae</taxon>
        <taxon>Paspaleae</taxon>
        <taxon>Paspalinae</taxon>
        <taxon>Paspalum</taxon>
    </lineage>
</organism>
<accession>A0AAQ3X8A4</accession>
<dbReference type="InterPro" id="IPR007856">
    <property type="entry name" value="SapB_1"/>
</dbReference>
<dbReference type="GO" id="GO:0004190">
    <property type="term" value="F:aspartic-type endopeptidase activity"/>
    <property type="evidence" value="ECO:0007669"/>
    <property type="project" value="UniProtKB-KW"/>
</dbReference>
<dbReference type="GO" id="GO:0006412">
    <property type="term" value="P:translation"/>
    <property type="evidence" value="ECO:0007669"/>
    <property type="project" value="InterPro"/>
</dbReference>
<feature type="signal peptide" evidence="8">
    <location>
        <begin position="1"/>
        <end position="25"/>
    </location>
</feature>
<dbReference type="PROSITE" id="PS50015">
    <property type="entry name" value="SAP_B"/>
    <property type="match status" value="2"/>
</dbReference>
<dbReference type="Pfam" id="PF03489">
    <property type="entry name" value="SapB_2"/>
    <property type="match status" value="1"/>
</dbReference>
<dbReference type="Pfam" id="PF01248">
    <property type="entry name" value="Ribosomal_L7Ae"/>
    <property type="match status" value="1"/>
</dbReference>
<evidence type="ECO:0000256" key="7">
    <source>
        <dbReference type="RuleBase" id="RU000670"/>
    </source>
</evidence>